<dbReference type="InterPro" id="IPR006115">
    <property type="entry name" value="6PGDH_NADP-bd"/>
</dbReference>
<dbReference type="InterPro" id="IPR008927">
    <property type="entry name" value="6-PGluconate_DH-like_C_sf"/>
</dbReference>
<accession>A0A8H8RKE9</accession>
<feature type="domain" description="6-phosphogluconate dehydrogenase NADP-binding" evidence="4">
    <location>
        <begin position="1"/>
        <end position="145"/>
    </location>
</feature>
<reference evidence="5 6" key="1">
    <citation type="submission" date="2018-05" db="EMBL/GenBank/DDBJ databases">
        <title>Genome sequencing and assembly of the regulated plant pathogen Lachnellula willkommii and related sister species for the development of diagnostic species identification markers.</title>
        <authorList>
            <person name="Giroux E."/>
            <person name="Bilodeau G."/>
        </authorList>
    </citation>
    <scope>NUCLEOTIDE SEQUENCE [LARGE SCALE GENOMIC DNA]</scope>
    <source>
        <strain evidence="5 6">CBS 160.35</strain>
    </source>
</reference>
<protein>
    <submittedName>
        <fullName evidence="5">Putative oxidoreductase-like protein</fullName>
    </submittedName>
</protein>
<dbReference type="Gene3D" id="3.40.50.720">
    <property type="entry name" value="NAD(P)-binding Rossmann-like Domain"/>
    <property type="match status" value="1"/>
</dbReference>
<comment type="caution">
    <text evidence="5">The sequence shown here is derived from an EMBL/GenBank/DDBJ whole genome shotgun (WGS) entry which is preliminary data.</text>
</comment>
<dbReference type="Proteomes" id="UP000443090">
    <property type="component" value="Unassembled WGS sequence"/>
</dbReference>
<evidence type="ECO:0000313" key="6">
    <source>
        <dbReference type="Proteomes" id="UP000443090"/>
    </source>
</evidence>
<keyword evidence="2" id="KW-0560">Oxidoreductase</keyword>
<dbReference type="GO" id="GO:0050661">
    <property type="term" value="F:NADP binding"/>
    <property type="evidence" value="ECO:0007669"/>
    <property type="project" value="InterPro"/>
</dbReference>
<dbReference type="AlphaFoldDB" id="A0A8H8RKE9"/>
<dbReference type="PANTHER" id="PTHR43580:SF3">
    <property type="entry name" value="6-PHOSPHOGLUCONATE DEHYDROGENASE FAMILY PROTEIN (AFU_ORTHOLOGUE AFUA_2G11600)"/>
    <property type="match status" value="1"/>
</dbReference>
<evidence type="ECO:0000256" key="1">
    <source>
        <dbReference type="ARBA" id="ARBA00007598"/>
    </source>
</evidence>
<feature type="active site" evidence="3">
    <location>
        <position position="169"/>
    </location>
</feature>
<proteinExistence type="inferred from homology"/>
<dbReference type="PANTHER" id="PTHR43580">
    <property type="entry name" value="OXIDOREDUCTASE GLYR1-RELATED"/>
    <property type="match status" value="1"/>
</dbReference>
<dbReference type="GO" id="GO:0016491">
    <property type="term" value="F:oxidoreductase activity"/>
    <property type="evidence" value="ECO:0007669"/>
    <property type="project" value="UniProtKB-KW"/>
</dbReference>
<dbReference type="SUPFAM" id="SSF51735">
    <property type="entry name" value="NAD(P)-binding Rossmann-fold domains"/>
    <property type="match status" value="1"/>
</dbReference>
<dbReference type="OrthoDB" id="435038at2759"/>
<dbReference type="Pfam" id="PF03446">
    <property type="entry name" value="NAD_binding_2"/>
    <property type="match status" value="1"/>
</dbReference>
<evidence type="ECO:0000256" key="3">
    <source>
        <dbReference type="PIRSR" id="PIRSR000103-1"/>
    </source>
</evidence>
<keyword evidence="6" id="KW-1185">Reference proteome</keyword>
<evidence type="ECO:0000256" key="2">
    <source>
        <dbReference type="ARBA" id="ARBA00023002"/>
    </source>
</evidence>
<dbReference type="Gene3D" id="1.10.1040.10">
    <property type="entry name" value="N-(1-d-carboxylethyl)-l-norvaline Dehydrogenase, domain 2"/>
    <property type="match status" value="1"/>
</dbReference>
<dbReference type="InterPro" id="IPR051265">
    <property type="entry name" value="HIBADH-related_NP60_sf"/>
</dbReference>
<dbReference type="EMBL" id="QGMI01000806">
    <property type="protein sequence ID" value="TVY36626.1"/>
    <property type="molecule type" value="Genomic_DNA"/>
</dbReference>
<name>A0A8H8RKE9_9HELO</name>
<dbReference type="SUPFAM" id="SSF48179">
    <property type="entry name" value="6-phosphogluconate dehydrogenase C-terminal domain-like"/>
    <property type="match status" value="1"/>
</dbReference>
<dbReference type="InterPro" id="IPR013328">
    <property type="entry name" value="6PGD_dom2"/>
</dbReference>
<dbReference type="InterPro" id="IPR015815">
    <property type="entry name" value="HIBADH-related"/>
</dbReference>
<dbReference type="PIRSF" id="PIRSF000103">
    <property type="entry name" value="HIBADH"/>
    <property type="match status" value="1"/>
</dbReference>
<sequence>MGGIGKAMTRNLVLSGRLDEPLIIYNRTRSRAEEHSASIGHSTVAATIEDAVSCSDIIWSCLQDDEAVEFSFAQILRVDVTGKLFVDSSSVTPEVTDRIAQRILKAGGNLSLCRVFMGEPSMAEKRLLTCIAAGAPGSVDRIRPFVVGVVGRALIDLSGEEPGKASLLKLMGNVLIMNTMETVAELNVFAEKCGVGVQSMKKLLDQVFPNTPHSIYNHRMLSGGYYRDTPIVEVSKALKLTAHVLELAKSSGASVKGYEAAVDHLKVVEDQAGEDADITGIYGAVRLESGLPFKNETQ</sequence>
<evidence type="ECO:0000313" key="5">
    <source>
        <dbReference type="EMBL" id="TVY36626.1"/>
    </source>
</evidence>
<gene>
    <name evidence="5" type="ORF">LOCC1_G007666</name>
</gene>
<organism evidence="5 6">
    <name type="scientific">Lachnellula occidentalis</name>
    <dbReference type="NCBI Taxonomy" id="215460"/>
    <lineage>
        <taxon>Eukaryota</taxon>
        <taxon>Fungi</taxon>
        <taxon>Dikarya</taxon>
        <taxon>Ascomycota</taxon>
        <taxon>Pezizomycotina</taxon>
        <taxon>Leotiomycetes</taxon>
        <taxon>Helotiales</taxon>
        <taxon>Lachnaceae</taxon>
        <taxon>Lachnellula</taxon>
    </lineage>
</organism>
<evidence type="ECO:0000259" key="4">
    <source>
        <dbReference type="Pfam" id="PF03446"/>
    </source>
</evidence>
<comment type="similarity">
    <text evidence="1">Belongs to the HIBADH-related family. NP60 subfamily.</text>
</comment>
<dbReference type="InterPro" id="IPR036291">
    <property type="entry name" value="NAD(P)-bd_dom_sf"/>
</dbReference>